<dbReference type="PANTHER" id="PTHR12768">
    <property type="entry name" value="BECLIN 1"/>
    <property type="match status" value="1"/>
</dbReference>
<dbReference type="eggNOG" id="ENOG502S3YY">
    <property type="taxonomic scope" value="Eukaryota"/>
</dbReference>
<dbReference type="InterPro" id="IPR007243">
    <property type="entry name" value="Atg6/Beclin"/>
</dbReference>
<dbReference type="AlphaFoldDB" id="W9Y6M9"/>
<dbReference type="STRING" id="1182541.W9Y6M9"/>
<dbReference type="GO" id="GO:0006995">
    <property type="term" value="P:cellular response to nitrogen starvation"/>
    <property type="evidence" value="ECO:0007669"/>
    <property type="project" value="TreeGrafter"/>
</dbReference>
<evidence type="ECO:0000256" key="2">
    <source>
        <dbReference type="SAM" id="MobiDB-lite"/>
    </source>
</evidence>
<feature type="compositionally biased region" description="Polar residues" evidence="2">
    <location>
        <begin position="229"/>
        <end position="247"/>
    </location>
</feature>
<feature type="compositionally biased region" description="Polar residues" evidence="2">
    <location>
        <begin position="77"/>
        <end position="92"/>
    </location>
</feature>
<accession>W9Y6M9</accession>
<dbReference type="GO" id="GO:0000045">
    <property type="term" value="P:autophagosome assembly"/>
    <property type="evidence" value="ECO:0007669"/>
    <property type="project" value="TreeGrafter"/>
</dbReference>
<proteinExistence type="predicted"/>
<dbReference type="GO" id="GO:0043548">
    <property type="term" value="F:phosphatidylinositol 3-kinase binding"/>
    <property type="evidence" value="ECO:0007669"/>
    <property type="project" value="TreeGrafter"/>
</dbReference>
<evidence type="ECO:0000313" key="3">
    <source>
        <dbReference type="EMBL" id="EXJ88193.1"/>
    </source>
</evidence>
<feature type="coiled-coil region" evidence="1">
    <location>
        <begin position="704"/>
        <end position="766"/>
    </location>
</feature>
<dbReference type="GO" id="GO:0034271">
    <property type="term" value="C:phosphatidylinositol 3-kinase complex, class III, type I"/>
    <property type="evidence" value="ECO:0007669"/>
    <property type="project" value="TreeGrafter"/>
</dbReference>
<keyword evidence="1" id="KW-0175">Coiled coil</keyword>
<dbReference type="GO" id="GO:0045324">
    <property type="term" value="P:late endosome to vacuole transport"/>
    <property type="evidence" value="ECO:0007669"/>
    <property type="project" value="TreeGrafter"/>
</dbReference>
<feature type="compositionally biased region" description="Low complexity" evidence="2">
    <location>
        <begin position="28"/>
        <end position="44"/>
    </location>
</feature>
<organism evidence="3 4">
    <name type="scientific">Capronia coronata CBS 617.96</name>
    <dbReference type="NCBI Taxonomy" id="1182541"/>
    <lineage>
        <taxon>Eukaryota</taxon>
        <taxon>Fungi</taxon>
        <taxon>Dikarya</taxon>
        <taxon>Ascomycota</taxon>
        <taxon>Pezizomycotina</taxon>
        <taxon>Eurotiomycetes</taxon>
        <taxon>Chaetothyriomycetidae</taxon>
        <taxon>Chaetothyriales</taxon>
        <taxon>Herpotrichiellaceae</taxon>
        <taxon>Capronia</taxon>
    </lineage>
</organism>
<dbReference type="EMBL" id="AMWN01000004">
    <property type="protein sequence ID" value="EXJ88193.1"/>
    <property type="molecule type" value="Genomic_DNA"/>
</dbReference>
<feature type="compositionally biased region" description="Low complexity" evidence="2">
    <location>
        <begin position="205"/>
        <end position="218"/>
    </location>
</feature>
<name>W9Y6M9_9EURO</name>
<protein>
    <submittedName>
        <fullName evidence="3">Uncharacterized protein</fullName>
    </submittedName>
</protein>
<feature type="compositionally biased region" description="Polar residues" evidence="2">
    <location>
        <begin position="1"/>
        <end position="11"/>
    </location>
</feature>
<dbReference type="PANTHER" id="PTHR12768:SF4">
    <property type="entry name" value="BECLIN-1"/>
    <property type="match status" value="1"/>
</dbReference>
<keyword evidence="4" id="KW-1185">Reference proteome</keyword>
<feature type="region of interest" description="Disordered" evidence="2">
    <location>
        <begin position="681"/>
        <end position="700"/>
    </location>
</feature>
<feature type="region of interest" description="Disordered" evidence="2">
    <location>
        <begin position="1"/>
        <end position="129"/>
    </location>
</feature>
<dbReference type="HOGENOM" id="CLU_010503_0_0_1"/>
<reference evidence="3 4" key="1">
    <citation type="submission" date="2013-03" db="EMBL/GenBank/DDBJ databases">
        <title>The Genome Sequence of Capronia coronata CBS 617.96.</title>
        <authorList>
            <consortium name="The Broad Institute Genomics Platform"/>
            <person name="Cuomo C."/>
            <person name="de Hoog S."/>
            <person name="Gorbushina A."/>
            <person name="Walker B."/>
            <person name="Young S.K."/>
            <person name="Zeng Q."/>
            <person name="Gargeya S."/>
            <person name="Fitzgerald M."/>
            <person name="Haas B."/>
            <person name="Abouelleil A."/>
            <person name="Allen A.W."/>
            <person name="Alvarado L."/>
            <person name="Arachchi H.M."/>
            <person name="Berlin A.M."/>
            <person name="Chapman S.B."/>
            <person name="Gainer-Dewar J."/>
            <person name="Goldberg J."/>
            <person name="Griggs A."/>
            <person name="Gujja S."/>
            <person name="Hansen M."/>
            <person name="Howarth C."/>
            <person name="Imamovic A."/>
            <person name="Ireland A."/>
            <person name="Larimer J."/>
            <person name="McCowan C."/>
            <person name="Murphy C."/>
            <person name="Pearson M."/>
            <person name="Poon T.W."/>
            <person name="Priest M."/>
            <person name="Roberts A."/>
            <person name="Saif S."/>
            <person name="Shea T."/>
            <person name="Sisk P."/>
            <person name="Sykes S."/>
            <person name="Wortman J."/>
            <person name="Nusbaum C."/>
            <person name="Birren B."/>
        </authorList>
    </citation>
    <scope>NUCLEOTIDE SEQUENCE [LARGE SCALE GENOMIC DNA]</scope>
    <source>
        <strain evidence="3 4">CBS 617.96</strain>
    </source>
</reference>
<feature type="region of interest" description="Disordered" evidence="2">
    <location>
        <begin position="144"/>
        <end position="179"/>
    </location>
</feature>
<comment type="caution">
    <text evidence="3">The sequence shown here is derived from an EMBL/GenBank/DDBJ whole genome shotgun (WGS) entry which is preliminary data.</text>
</comment>
<feature type="compositionally biased region" description="Basic and acidic residues" evidence="2">
    <location>
        <begin position="219"/>
        <end position="228"/>
    </location>
</feature>
<sequence>MSTAAYQTSAKPRSRRGSYGETAENSRSRASSSASLRLSKTLSRTLDEAAVPRNTRPGSPAIHNHRQRTHDSKHSDQLGTSARHSTTSLNSSKSHRSRYEEERTRTPGSAAKLKPKVVQSMEEEHTEPSHLVTGEVTVTQNAPAAAFEPKPTELGTIVSAPTESTRETPSPGLRASSQPTVAEEADDIVTNPESFVPPQMTILSSPAATAAAPSGIPTEDSRVEDVDTKSPQQNHTLANNASVSPPASGNPLPAPHPKASVTFLQPSLAHKLPEPGDGEISIPIMSSPGLEADATNNDMLPTMLSPVTSPIQSPMLQYVGSPPPQQVLYPYPYHLPFMGSPPFPPSAYPPPFMSPISQMHPEEGIPRSGSAGTEDERTKLLEKVSSVLPDIDRLLHYYRETQGLLTEKDHLVKQVENEHEEVVTRLRIELSASKGEYERIIGDQARENVKLKGELLECNEKILVLEDASRELSSVREQLANLRQEHECLEKDVEMSRQLKEQLTTEKKALEETVESLKKQAAEEQALHDHNVAELEAAHAKQLAEKEQEHGKALAEQKGGLSKMQLDLAGMITKHTQQKKELDSARATISEHELSLTNQANELANATKLHQDELHARDQAAQEEAEQHELEAARWAEELSELKVKHEEEVRVQRESHEKEVELIQNAAEARLAEVKAEHSKREAQLQEEGNAARSGTEVATTELAKERETVEGLKIELANSQKAHEALARQHEMTRKHHAELAESMRNLNDKQAEWHRESERVERLLQGFGQLMSNRNSGKGDQFFVSAFDHLALLVEEISQQFFQDDPSSVLHDPRVYQKFGFPDISGPSEAARALRGLVVQHQIWNIIQRRIFAPFLFISSYGADSDDELEKGLCMLSKIIGRKSVRREAVWRHTTMQAIYASAVGRKAAQVIATRLSSEVIDTIWALPPKEPPEALRQAVRSVAKAAVQIWRRARLECDLIHSSMPSTPGTWKNIDSPSGDMLSVRPHIVREVAAYGTSGGGLQAEAASCPQGPPDIASYVYLQGVVLSQDSPVVQARRQELVEEEECCSCTTEDMSDGCIGCSGCSECEG</sequence>
<feature type="coiled-coil region" evidence="1">
    <location>
        <begin position="465"/>
        <end position="527"/>
    </location>
</feature>
<dbReference type="OrthoDB" id="6365728at2759"/>
<dbReference type="RefSeq" id="XP_007724199.1">
    <property type="nucleotide sequence ID" value="XM_007726009.1"/>
</dbReference>
<feature type="region of interest" description="Disordered" evidence="2">
    <location>
        <begin position="205"/>
        <end position="259"/>
    </location>
</feature>
<feature type="coiled-coil region" evidence="1">
    <location>
        <begin position="611"/>
        <end position="667"/>
    </location>
</feature>
<dbReference type="GeneID" id="19159998"/>
<evidence type="ECO:0000313" key="4">
    <source>
        <dbReference type="Proteomes" id="UP000019484"/>
    </source>
</evidence>
<dbReference type="Proteomes" id="UP000019484">
    <property type="component" value="Unassembled WGS sequence"/>
</dbReference>
<dbReference type="GO" id="GO:0030674">
    <property type="term" value="F:protein-macromolecule adaptor activity"/>
    <property type="evidence" value="ECO:0007669"/>
    <property type="project" value="TreeGrafter"/>
</dbReference>
<evidence type="ECO:0000256" key="1">
    <source>
        <dbReference type="SAM" id="Coils"/>
    </source>
</evidence>
<gene>
    <name evidence="3" type="ORF">A1O1_05123</name>
</gene>
<dbReference type="GO" id="GO:0000423">
    <property type="term" value="P:mitophagy"/>
    <property type="evidence" value="ECO:0007669"/>
    <property type="project" value="TreeGrafter"/>
</dbReference>
<dbReference type="GO" id="GO:0034272">
    <property type="term" value="C:phosphatidylinositol 3-kinase complex, class III, type II"/>
    <property type="evidence" value="ECO:0007669"/>
    <property type="project" value="TreeGrafter"/>
</dbReference>
<dbReference type="GO" id="GO:0000407">
    <property type="term" value="C:phagophore assembly site"/>
    <property type="evidence" value="ECO:0007669"/>
    <property type="project" value="TreeGrafter"/>
</dbReference>